<dbReference type="OrthoDB" id="336321at2759"/>
<dbReference type="PROSITE" id="PS50162">
    <property type="entry name" value="RECA_2"/>
    <property type="match status" value="1"/>
</dbReference>
<name>A0A8B8IX95_VANTA</name>
<evidence type="ECO:0000256" key="2">
    <source>
        <dbReference type="ARBA" id="ARBA00023242"/>
    </source>
</evidence>
<dbReference type="Proteomes" id="UP001652626">
    <property type="component" value="Chromosome 8"/>
</dbReference>
<proteinExistence type="predicted"/>
<dbReference type="GO" id="GO:0005815">
    <property type="term" value="C:microtubule organizing center"/>
    <property type="evidence" value="ECO:0007669"/>
    <property type="project" value="TreeGrafter"/>
</dbReference>
<gene>
    <name evidence="5" type="primary">LOC113404821</name>
</gene>
<feature type="domain" description="RecA family profile 1" evidence="3">
    <location>
        <begin position="76"/>
        <end position="245"/>
    </location>
</feature>
<dbReference type="InterPro" id="IPR013632">
    <property type="entry name" value="Rad51_C"/>
</dbReference>
<dbReference type="GO" id="GO:0005657">
    <property type="term" value="C:replication fork"/>
    <property type="evidence" value="ECO:0007669"/>
    <property type="project" value="TreeGrafter"/>
</dbReference>
<dbReference type="GO" id="GO:0042148">
    <property type="term" value="P:DNA strand invasion"/>
    <property type="evidence" value="ECO:0007669"/>
    <property type="project" value="TreeGrafter"/>
</dbReference>
<dbReference type="GO" id="GO:0003697">
    <property type="term" value="F:single-stranded DNA binding"/>
    <property type="evidence" value="ECO:0007669"/>
    <property type="project" value="TreeGrafter"/>
</dbReference>
<dbReference type="Gene3D" id="3.40.50.300">
    <property type="entry name" value="P-loop containing nucleotide triphosphate hydrolases"/>
    <property type="match status" value="1"/>
</dbReference>
<dbReference type="GO" id="GO:0033063">
    <property type="term" value="C:Rad51B-Rad51C-Rad51D-XRCC2 complex"/>
    <property type="evidence" value="ECO:0007669"/>
    <property type="project" value="TreeGrafter"/>
</dbReference>
<evidence type="ECO:0000313" key="5">
    <source>
        <dbReference type="RefSeq" id="XP_026501683.2"/>
    </source>
</evidence>
<reference evidence="5" key="1">
    <citation type="submission" date="2025-08" db="UniProtKB">
        <authorList>
            <consortium name="RefSeq"/>
        </authorList>
    </citation>
    <scope>IDENTIFICATION</scope>
    <source>
        <tissue evidence="5">Whole body</tissue>
    </source>
</reference>
<dbReference type="GO" id="GO:0007131">
    <property type="term" value="P:reciprocal meiotic recombination"/>
    <property type="evidence" value="ECO:0007669"/>
    <property type="project" value="TreeGrafter"/>
</dbReference>
<dbReference type="AlphaFoldDB" id="A0A8B8IX95"/>
<dbReference type="Pfam" id="PF08423">
    <property type="entry name" value="Rad51"/>
    <property type="match status" value="1"/>
</dbReference>
<dbReference type="GO" id="GO:0000723">
    <property type="term" value="P:telomere maintenance"/>
    <property type="evidence" value="ECO:0007669"/>
    <property type="project" value="TreeGrafter"/>
</dbReference>
<accession>A0A8B8IX95</accession>
<dbReference type="InterPro" id="IPR020588">
    <property type="entry name" value="RecA_ATP-bd"/>
</dbReference>
<dbReference type="RefSeq" id="XP_026501683.2">
    <property type="nucleotide sequence ID" value="XM_026645898.2"/>
</dbReference>
<organism evidence="4 5">
    <name type="scientific">Vanessa tameamea</name>
    <name type="common">Kamehameha butterfly</name>
    <dbReference type="NCBI Taxonomy" id="334116"/>
    <lineage>
        <taxon>Eukaryota</taxon>
        <taxon>Metazoa</taxon>
        <taxon>Ecdysozoa</taxon>
        <taxon>Arthropoda</taxon>
        <taxon>Hexapoda</taxon>
        <taxon>Insecta</taxon>
        <taxon>Pterygota</taxon>
        <taxon>Neoptera</taxon>
        <taxon>Endopterygota</taxon>
        <taxon>Lepidoptera</taxon>
        <taxon>Glossata</taxon>
        <taxon>Ditrysia</taxon>
        <taxon>Papilionoidea</taxon>
        <taxon>Nymphalidae</taxon>
        <taxon>Nymphalinae</taxon>
        <taxon>Vanessa</taxon>
    </lineage>
</organism>
<dbReference type="GO" id="GO:0140664">
    <property type="term" value="F:ATP-dependent DNA damage sensor activity"/>
    <property type="evidence" value="ECO:0007669"/>
    <property type="project" value="InterPro"/>
</dbReference>
<keyword evidence="2" id="KW-0539">Nucleus</keyword>
<keyword evidence="4" id="KW-1185">Reference proteome</keyword>
<dbReference type="GeneID" id="113404821"/>
<dbReference type="InterPro" id="IPR051988">
    <property type="entry name" value="HRR_RAD51_Paralog"/>
</dbReference>
<dbReference type="PANTHER" id="PTHR46457">
    <property type="entry name" value="DNA REPAIR PROTEIN RAD51 HOMOLOG 4"/>
    <property type="match status" value="1"/>
</dbReference>
<comment type="subcellular location">
    <subcellularLocation>
        <location evidence="1">Nucleus</location>
    </subcellularLocation>
</comment>
<evidence type="ECO:0000313" key="4">
    <source>
        <dbReference type="Proteomes" id="UP001652626"/>
    </source>
</evidence>
<sequence>MNKLQEHVYLTETILRILKQNRIITILDFLQEDAEKLSTLTKLNLSQILEIRQAIFNKHSANLIIGSTLFVNNITTKKFILTGINSLDTTLVSGIPVGLITEICGLAGSGKSQLCMQLAINFVKESNNIVLYIDTKGDFSAVRIQKILEAHGLSHKDMAVILLKIRVVYIWNIEELIRLLENIKKGVLKIENLSMIIIDSLPCLMFQHFGDNNNMGLTFLNRVINYSRYLSKEFQIGFIFVNIQTRWIDQDITDPEDTESACSIKDLTYNEKRTRCLGKYWKTIPALVIELEKLKLETNSCVTIKVLVTHHINPSAIKSCFINVSAQGVI</sequence>
<evidence type="ECO:0000256" key="1">
    <source>
        <dbReference type="ARBA" id="ARBA00004123"/>
    </source>
</evidence>
<evidence type="ECO:0000259" key="3">
    <source>
        <dbReference type="PROSITE" id="PS50162"/>
    </source>
</evidence>
<dbReference type="InterPro" id="IPR027417">
    <property type="entry name" value="P-loop_NTPase"/>
</dbReference>
<dbReference type="GO" id="GO:0005524">
    <property type="term" value="F:ATP binding"/>
    <property type="evidence" value="ECO:0007669"/>
    <property type="project" value="InterPro"/>
</dbReference>
<protein>
    <submittedName>
        <fullName evidence="5">DNA repair protein RAD51 homolog 4</fullName>
    </submittedName>
</protein>
<dbReference type="GO" id="GO:0000400">
    <property type="term" value="F:four-way junction DNA binding"/>
    <property type="evidence" value="ECO:0007669"/>
    <property type="project" value="TreeGrafter"/>
</dbReference>
<dbReference type="GO" id="GO:0000724">
    <property type="term" value="P:double-strand break repair via homologous recombination"/>
    <property type="evidence" value="ECO:0007669"/>
    <property type="project" value="TreeGrafter"/>
</dbReference>
<dbReference type="OMA" id="QRIHTFR"/>
<dbReference type="PANTHER" id="PTHR46457:SF1">
    <property type="entry name" value="DNA REPAIR PROTEIN RAD51 HOMOLOG 4"/>
    <property type="match status" value="1"/>
</dbReference>
<dbReference type="SUPFAM" id="SSF52540">
    <property type="entry name" value="P-loop containing nucleoside triphosphate hydrolases"/>
    <property type="match status" value="1"/>
</dbReference>